<dbReference type="GO" id="GO:0000155">
    <property type="term" value="F:phosphorelay sensor kinase activity"/>
    <property type="evidence" value="ECO:0007669"/>
    <property type="project" value="InterPro"/>
</dbReference>
<dbReference type="InterPro" id="IPR003594">
    <property type="entry name" value="HATPase_dom"/>
</dbReference>
<dbReference type="Pfam" id="PF08447">
    <property type="entry name" value="PAS_3"/>
    <property type="match status" value="1"/>
</dbReference>
<reference evidence="9 10" key="1">
    <citation type="submission" date="2018-04" db="EMBL/GenBank/DDBJ databases">
        <title>Pararhodobacter oceanense sp. nov., isolated from marine intertidal sediment.</title>
        <authorList>
            <person name="Wang X.-L."/>
            <person name="Du Z.-J."/>
        </authorList>
    </citation>
    <scope>NUCLEOTIDE SEQUENCE [LARGE SCALE GENOMIC DNA]</scope>
    <source>
        <strain evidence="9 10">AM505</strain>
    </source>
</reference>
<dbReference type="InterPro" id="IPR035965">
    <property type="entry name" value="PAS-like_dom_sf"/>
</dbReference>
<keyword evidence="10" id="KW-1185">Reference proteome</keyword>
<feature type="domain" description="PAS" evidence="7">
    <location>
        <begin position="266"/>
        <end position="336"/>
    </location>
</feature>
<dbReference type="Gene3D" id="1.10.287.130">
    <property type="match status" value="1"/>
</dbReference>
<keyword evidence="4" id="KW-0808">Transferase</keyword>
<dbReference type="SUPFAM" id="SSF47384">
    <property type="entry name" value="Homodimeric domain of signal transducing histidine kinase"/>
    <property type="match status" value="1"/>
</dbReference>
<dbReference type="CDD" id="cd00130">
    <property type="entry name" value="PAS"/>
    <property type="match status" value="3"/>
</dbReference>
<organism evidence="9 10">
    <name type="scientific">Pararhodobacter oceanensis</name>
    <dbReference type="NCBI Taxonomy" id="2172121"/>
    <lineage>
        <taxon>Bacteria</taxon>
        <taxon>Pseudomonadati</taxon>
        <taxon>Pseudomonadota</taxon>
        <taxon>Alphaproteobacteria</taxon>
        <taxon>Rhodobacterales</taxon>
        <taxon>Paracoccaceae</taxon>
        <taxon>Pararhodobacter</taxon>
    </lineage>
</organism>
<dbReference type="InterPro" id="IPR000700">
    <property type="entry name" value="PAS-assoc_C"/>
</dbReference>
<dbReference type="PANTHER" id="PTHR43304:SF1">
    <property type="entry name" value="PAC DOMAIN-CONTAINING PROTEIN"/>
    <property type="match status" value="1"/>
</dbReference>
<dbReference type="InterPro" id="IPR013767">
    <property type="entry name" value="PAS_fold"/>
</dbReference>
<dbReference type="PROSITE" id="PS50113">
    <property type="entry name" value="PAC"/>
    <property type="match status" value="2"/>
</dbReference>
<evidence type="ECO:0000313" key="10">
    <source>
        <dbReference type="Proteomes" id="UP000245911"/>
    </source>
</evidence>
<evidence type="ECO:0000259" key="6">
    <source>
        <dbReference type="PROSITE" id="PS50109"/>
    </source>
</evidence>
<dbReference type="Pfam" id="PF00989">
    <property type="entry name" value="PAS"/>
    <property type="match status" value="1"/>
</dbReference>
<dbReference type="PROSITE" id="PS50112">
    <property type="entry name" value="PAS"/>
    <property type="match status" value="2"/>
</dbReference>
<gene>
    <name evidence="9" type="ORF">DDE20_07710</name>
</gene>
<proteinExistence type="predicted"/>
<dbReference type="SMART" id="SM00388">
    <property type="entry name" value="HisKA"/>
    <property type="match status" value="1"/>
</dbReference>
<comment type="caution">
    <text evidence="9">The sequence shown here is derived from an EMBL/GenBank/DDBJ whole genome shotgun (WGS) entry which is preliminary data.</text>
</comment>
<dbReference type="InterPro" id="IPR000014">
    <property type="entry name" value="PAS"/>
</dbReference>
<dbReference type="Pfam" id="PF13426">
    <property type="entry name" value="PAS_9"/>
    <property type="match status" value="1"/>
</dbReference>
<feature type="domain" description="PAC" evidence="8">
    <location>
        <begin position="211"/>
        <end position="265"/>
    </location>
</feature>
<dbReference type="Proteomes" id="UP000245911">
    <property type="component" value="Unassembled WGS sequence"/>
</dbReference>
<dbReference type="SMART" id="SM00091">
    <property type="entry name" value="PAS"/>
    <property type="match status" value="3"/>
</dbReference>
<dbReference type="FunFam" id="3.30.565.10:FF:000006">
    <property type="entry name" value="Sensor histidine kinase WalK"/>
    <property type="match status" value="1"/>
</dbReference>
<evidence type="ECO:0000259" key="8">
    <source>
        <dbReference type="PROSITE" id="PS50113"/>
    </source>
</evidence>
<dbReference type="OrthoDB" id="7179697at2"/>
<feature type="domain" description="Histidine kinase" evidence="6">
    <location>
        <begin position="396"/>
        <end position="613"/>
    </location>
</feature>
<accession>A0A2T8HU18</accession>
<sequence length="613" mass="67852">MEILVNTHNTIDADTSSRTGNLLLLPQMIVDTAGWIVFANHPADTLFGYDADALNGRNVTDILSINSVDDLVAGASQSHDTMVVEGVTGRSAGGEAIALTVQISTCALEGRASRYVVILQEAVAASSAEAAFRADYQRLSNAIKGAEIATWEYDRTTGKISVCDIWREVLQISSHDSDLIQKEWVARMHPEDGIELNAGLQRLLNGEIERFEDEYRFRSKSRTEWIWVHSDLAVAGRDLEGNVTRVSGAMMDVTKRRETEEALRRSVEQFRSTFDSAAVGMAILGAEGEFIEVNPRLSEMLGFTTEELLASSIRKITHPDDLKADLERLQRFETSKLNTFQFDKRFVRADGSVMWAILSVAKVRDDDGAFDHYIGQLIDVTSQHQQQQLKGEFISTINHELRTPLTSIIGSLMLLTSMDTEALSEDAKRLLYIAKKNGDRMHELINDVLDFEKFSGGHMHMHLSSQRISALVEDAISANLGAAHTYGVDFELFAPARAATCLVDPQRFQQVMTNLLSNAAKFANQASTIEVRVEEKGSDVCVSVTNFGEPIPEAFRDRIFEPFAQANSTSTRERGGTGLGLAIAKQIVEQTGGKIGFQTTEDGKTTFWFTLPR</sequence>
<name>A0A2T8HU18_9RHOB</name>
<feature type="domain" description="PAS" evidence="7">
    <location>
        <begin position="28"/>
        <end position="63"/>
    </location>
</feature>
<keyword evidence="5" id="KW-0418">Kinase</keyword>
<dbReference type="PANTHER" id="PTHR43304">
    <property type="entry name" value="PHYTOCHROME-LIKE PROTEIN CPH1"/>
    <property type="match status" value="1"/>
</dbReference>
<dbReference type="SMART" id="SM00086">
    <property type="entry name" value="PAC"/>
    <property type="match status" value="2"/>
</dbReference>
<dbReference type="CDD" id="cd00082">
    <property type="entry name" value="HisKA"/>
    <property type="match status" value="1"/>
</dbReference>
<evidence type="ECO:0000256" key="5">
    <source>
        <dbReference type="ARBA" id="ARBA00022777"/>
    </source>
</evidence>
<dbReference type="SMART" id="SM00387">
    <property type="entry name" value="HATPase_c"/>
    <property type="match status" value="1"/>
</dbReference>
<evidence type="ECO:0000256" key="4">
    <source>
        <dbReference type="ARBA" id="ARBA00022679"/>
    </source>
</evidence>
<dbReference type="InterPro" id="IPR036890">
    <property type="entry name" value="HATPase_C_sf"/>
</dbReference>
<evidence type="ECO:0000256" key="1">
    <source>
        <dbReference type="ARBA" id="ARBA00000085"/>
    </source>
</evidence>
<dbReference type="PRINTS" id="PR00344">
    <property type="entry name" value="BCTRLSENSOR"/>
</dbReference>
<evidence type="ECO:0000256" key="3">
    <source>
        <dbReference type="ARBA" id="ARBA00022553"/>
    </source>
</evidence>
<dbReference type="InterPro" id="IPR052162">
    <property type="entry name" value="Sensor_kinase/Photoreceptor"/>
</dbReference>
<dbReference type="InterPro" id="IPR001610">
    <property type="entry name" value="PAC"/>
</dbReference>
<dbReference type="InterPro" id="IPR005467">
    <property type="entry name" value="His_kinase_dom"/>
</dbReference>
<evidence type="ECO:0000313" key="9">
    <source>
        <dbReference type="EMBL" id="PVH28918.1"/>
    </source>
</evidence>
<dbReference type="EMBL" id="QDKM01000003">
    <property type="protein sequence ID" value="PVH28918.1"/>
    <property type="molecule type" value="Genomic_DNA"/>
</dbReference>
<dbReference type="InterPro" id="IPR036097">
    <property type="entry name" value="HisK_dim/P_sf"/>
</dbReference>
<feature type="domain" description="PAC" evidence="8">
    <location>
        <begin position="340"/>
        <end position="392"/>
    </location>
</feature>
<keyword evidence="3" id="KW-0597">Phosphoprotein</keyword>
<dbReference type="EC" id="2.7.13.3" evidence="2"/>
<dbReference type="SUPFAM" id="SSF55874">
    <property type="entry name" value="ATPase domain of HSP90 chaperone/DNA topoisomerase II/histidine kinase"/>
    <property type="match status" value="1"/>
</dbReference>
<dbReference type="PROSITE" id="PS50109">
    <property type="entry name" value="HIS_KIN"/>
    <property type="match status" value="1"/>
</dbReference>
<evidence type="ECO:0000259" key="7">
    <source>
        <dbReference type="PROSITE" id="PS50112"/>
    </source>
</evidence>
<comment type="catalytic activity">
    <reaction evidence="1">
        <text>ATP + protein L-histidine = ADP + protein N-phospho-L-histidine.</text>
        <dbReference type="EC" id="2.7.13.3"/>
    </reaction>
</comment>
<dbReference type="InterPro" id="IPR004358">
    <property type="entry name" value="Sig_transdc_His_kin-like_C"/>
</dbReference>
<dbReference type="SUPFAM" id="SSF55785">
    <property type="entry name" value="PYP-like sensor domain (PAS domain)"/>
    <property type="match status" value="3"/>
</dbReference>
<dbReference type="Gene3D" id="3.30.450.20">
    <property type="entry name" value="PAS domain"/>
    <property type="match status" value="3"/>
</dbReference>
<dbReference type="InterPro" id="IPR013655">
    <property type="entry name" value="PAS_fold_3"/>
</dbReference>
<dbReference type="Pfam" id="PF02518">
    <property type="entry name" value="HATPase_c"/>
    <property type="match status" value="1"/>
</dbReference>
<dbReference type="InterPro" id="IPR003661">
    <property type="entry name" value="HisK_dim/P_dom"/>
</dbReference>
<dbReference type="Pfam" id="PF00512">
    <property type="entry name" value="HisKA"/>
    <property type="match status" value="1"/>
</dbReference>
<dbReference type="Gene3D" id="3.30.565.10">
    <property type="entry name" value="Histidine kinase-like ATPase, C-terminal domain"/>
    <property type="match status" value="1"/>
</dbReference>
<dbReference type="NCBIfam" id="TIGR00229">
    <property type="entry name" value="sensory_box"/>
    <property type="match status" value="2"/>
</dbReference>
<evidence type="ECO:0000256" key="2">
    <source>
        <dbReference type="ARBA" id="ARBA00012438"/>
    </source>
</evidence>
<protein>
    <recommendedName>
        <fullName evidence="2">histidine kinase</fullName>
        <ecNumber evidence="2">2.7.13.3</ecNumber>
    </recommendedName>
</protein>
<dbReference type="AlphaFoldDB" id="A0A2T8HU18"/>